<comment type="caution">
    <text evidence="1">The sequence shown here is derived from an EMBL/GenBank/DDBJ whole genome shotgun (WGS) entry which is preliminary data.</text>
</comment>
<gene>
    <name evidence="1" type="ORF">POCTA_138.1.T0590228</name>
</gene>
<keyword evidence="2" id="KW-1185">Reference proteome</keyword>
<evidence type="ECO:0000313" key="2">
    <source>
        <dbReference type="Proteomes" id="UP000683925"/>
    </source>
</evidence>
<protein>
    <submittedName>
        <fullName evidence="1">Uncharacterized protein</fullName>
    </submittedName>
</protein>
<dbReference type="Proteomes" id="UP000683925">
    <property type="component" value="Unassembled WGS sequence"/>
</dbReference>
<organism evidence="1 2">
    <name type="scientific">Paramecium octaurelia</name>
    <dbReference type="NCBI Taxonomy" id="43137"/>
    <lineage>
        <taxon>Eukaryota</taxon>
        <taxon>Sar</taxon>
        <taxon>Alveolata</taxon>
        <taxon>Ciliophora</taxon>
        <taxon>Intramacronucleata</taxon>
        <taxon>Oligohymenophorea</taxon>
        <taxon>Peniculida</taxon>
        <taxon>Parameciidae</taxon>
        <taxon>Paramecium</taxon>
    </lineage>
</organism>
<dbReference type="AlphaFoldDB" id="A0A8S1V6Y1"/>
<name>A0A8S1V6Y1_PAROT</name>
<reference evidence="1" key="1">
    <citation type="submission" date="2021-01" db="EMBL/GenBank/DDBJ databases">
        <authorList>
            <consortium name="Genoscope - CEA"/>
            <person name="William W."/>
        </authorList>
    </citation>
    <scope>NUCLEOTIDE SEQUENCE</scope>
</reference>
<proteinExistence type="predicted"/>
<dbReference type="OrthoDB" id="303751at2759"/>
<dbReference type="EMBL" id="CAJJDP010000058">
    <property type="protein sequence ID" value="CAD8172153.1"/>
    <property type="molecule type" value="Genomic_DNA"/>
</dbReference>
<sequence>MEKISKSPLSFLQCFGDTQPIIEEEEMIPIQLKNNRFNHKKPLRCVSPFEKKTKTTKKRCDHVILTDQLHQWNNFLHQKFQRRELN</sequence>
<dbReference type="OMA" id="FLHQKFQ"/>
<accession>A0A8S1V6Y1</accession>
<evidence type="ECO:0000313" key="1">
    <source>
        <dbReference type="EMBL" id="CAD8172153.1"/>
    </source>
</evidence>